<feature type="binding site" evidence="11">
    <location>
        <position position="436"/>
    </location>
    <ligand>
        <name>Zn(2+)</name>
        <dbReference type="ChEBI" id="CHEBI:29105"/>
        <label>1</label>
    </ligand>
</feature>
<evidence type="ECO:0000256" key="4">
    <source>
        <dbReference type="ARBA" id="ARBA00022741"/>
    </source>
</evidence>
<dbReference type="PROSITE" id="PS51194">
    <property type="entry name" value="HELICASE_CTER"/>
    <property type="match status" value="1"/>
</dbReference>
<dbReference type="PANTHER" id="PTHR30580:SF0">
    <property type="entry name" value="PRIMOSOMAL PROTEIN N"/>
    <property type="match status" value="1"/>
</dbReference>
<dbReference type="InterPro" id="IPR005259">
    <property type="entry name" value="PriA"/>
</dbReference>
<evidence type="ECO:0000256" key="3">
    <source>
        <dbReference type="ARBA" id="ARBA00022723"/>
    </source>
</evidence>
<dbReference type="Proteomes" id="UP001521137">
    <property type="component" value="Unassembled WGS sequence"/>
</dbReference>
<keyword evidence="6 11" id="KW-0347">Helicase</keyword>
<evidence type="ECO:0000256" key="2">
    <source>
        <dbReference type="ARBA" id="ARBA00022705"/>
    </source>
</evidence>
<evidence type="ECO:0000256" key="7">
    <source>
        <dbReference type="ARBA" id="ARBA00022833"/>
    </source>
</evidence>
<dbReference type="NCBIfam" id="NF004065">
    <property type="entry name" value="PRK05580.1-1"/>
    <property type="match status" value="1"/>
</dbReference>
<dbReference type="Pfam" id="PF17764">
    <property type="entry name" value="PriA_3primeBD"/>
    <property type="match status" value="1"/>
</dbReference>
<keyword evidence="3 11" id="KW-0479">Metal-binding</keyword>
<keyword evidence="10 11" id="KW-0413">Isomerase</keyword>
<dbReference type="GO" id="GO:0016787">
    <property type="term" value="F:hydrolase activity"/>
    <property type="evidence" value="ECO:0007669"/>
    <property type="project" value="UniProtKB-KW"/>
</dbReference>
<dbReference type="InterPro" id="IPR011545">
    <property type="entry name" value="DEAD/DEAH_box_helicase_dom"/>
</dbReference>
<feature type="binding site" evidence="11">
    <location>
        <position position="476"/>
    </location>
    <ligand>
        <name>Zn(2+)</name>
        <dbReference type="ChEBI" id="CHEBI:29105"/>
        <label>1</label>
    </ligand>
</feature>
<sequence>MSIISIALPIPKRQLFDYLAADEIPKIGCRVRVSFGPRKLIGVVWEINQESDWDKNKLKKIEQIIDAQPIFDATQRKLCSWLAQYYKHPIGDVVQSAMPVALRKGESSEAKPTNYLTLTDSGKTFDLSNLSRAPKQYSLLEKLNKVELTKSQANQDFGISAVKALLDKELIQDVSKPHQINTSWQQQIVVQGKPQANVEQALAISSVEAKLAEFACFLLDGITGSGKTEVYLQAIEPVLKQGKQVLILVPEIGLTPQTVHRFKYRFGIDVGILHSGLTNTERLQVWQKSKNGELGIVIGTRSAIFTPMLNPGLLIVDEEHDASYKQQDGLRYHARDLAVVRAHAENTPLILGTATPALETLNNALTGKYHHLQLQQRAGKASVATKHVFDIRQQPLQFGIAQGMLDRIQQHLEQGSQVMLFINRRGYAPALMCHQCGHVEHCHRCDKPFTLHNQLYKLQCHHCGSAKPIPQQCNQCQSNELNAMGVGTEQLEIGLNKYFPNYSNIRIDSDSARGKSKLDTMLNSINNNEHQILIGTQILSKGHHFPNVTLVLILDIDGALFSADYRAAENLAQLITQLAGRAGRAEKPGEMWLQTHDPGHPLLQDLINNGYGHFAQYALLERKTANLPPYTYQALFKAQALNPKDAHTFLQNVAELFSQYSDVWCLGPIPALMEKRQGQYRMQLLLQAKQRSVLQHALGQQVNQIETLFLANKVRWSLDIDPQDFS</sequence>
<evidence type="ECO:0000313" key="15">
    <source>
        <dbReference type="Proteomes" id="UP001521137"/>
    </source>
</evidence>
<dbReference type="EMBL" id="JAKGAS010000007">
    <property type="protein sequence ID" value="MCF2949182.1"/>
    <property type="molecule type" value="Genomic_DNA"/>
</dbReference>
<dbReference type="RefSeq" id="WP_235313282.1">
    <property type="nucleotide sequence ID" value="NZ_JAKGAS010000007.1"/>
</dbReference>
<dbReference type="InterPro" id="IPR040498">
    <property type="entry name" value="PriA_CRR"/>
</dbReference>
<feature type="domain" description="Helicase ATP-binding" evidence="12">
    <location>
        <begin position="208"/>
        <end position="374"/>
    </location>
</feature>
<dbReference type="InterPro" id="IPR042115">
    <property type="entry name" value="PriA_3primeBD_sf"/>
</dbReference>
<feature type="domain" description="Helicase C-terminal" evidence="13">
    <location>
        <begin position="450"/>
        <end position="628"/>
    </location>
</feature>
<dbReference type="Pfam" id="PF00270">
    <property type="entry name" value="DEAD"/>
    <property type="match status" value="1"/>
</dbReference>
<gene>
    <name evidence="11 14" type="primary">priA</name>
    <name evidence="14" type="ORF">L0668_13765</name>
</gene>
<evidence type="ECO:0000259" key="12">
    <source>
        <dbReference type="PROSITE" id="PS51192"/>
    </source>
</evidence>
<comment type="subunit">
    <text evidence="11">Component of the replication restart primosome.</text>
</comment>
<comment type="catalytic activity">
    <reaction evidence="11">
        <text>ATP + H2O = ADP + phosphate + H(+)</text>
        <dbReference type="Rhea" id="RHEA:13065"/>
        <dbReference type="ChEBI" id="CHEBI:15377"/>
        <dbReference type="ChEBI" id="CHEBI:15378"/>
        <dbReference type="ChEBI" id="CHEBI:30616"/>
        <dbReference type="ChEBI" id="CHEBI:43474"/>
        <dbReference type="ChEBI" id="CHEBI:456216"/>
        <dbReference type="EC" id="5.6.2.4"/>
    </reaction>
</comment>
<comment type="similarity">
    <text evidence="11">Belongs to the helicase family. PriA subfamily.</text>
</comment>
<dbReference type="InterPro" id="IPR027417">
    <property type="entry name" value="P-loop_NTPase"/>
</dbReference>
<evidence type="ECO:0000256" key="10">
    <source>
        <dbReference type="ARBA" id="ARBA00023235"/>
    </source>
</evidence>
<dbReference type="CDD" id="cd18804">
    <property type="entry name" value="SF2_C_priA"/>
    <property type="match status" value="1"/>
</dbReference>
<dbReference type="PROSITE" id="PS51192">
    <property type="entry name" value="HELICASE_ATP_BIND_1"/>
    <property type="match status" value="1"/>
</dbReference>
<keyword evidence="1 11" id="KW-0639">Primosome</keyword>
<keyword evidence="2 11" id="KW-0235">DNA replication</keyword>
<evidence type="ECO:0000313" key="14">
    <source>
        <dbReference type="EMBL" id="MCF2949182.1"/>
    </source>
</evidence>
<evidence type="ECO:0000256" key="8">
    <source>
        <dbReference type="ARBA" id="ARBA00022840"/>
    </source>
</evidence>
<accession>A0ABS9D883</accession>
<feature type="binding site" evidence="11">
    <location>
        <position position="433"/>
    </location>
    <ligand>
        <name>Zn(2+)</name>
        <dbReference type="ChEBI" id="CHEBI:29105"/>
        <label>1</label>
    </ligand>
</feature>
<organism evidence="14 15">
    <name type="scientific">Paraglaciecola algarum</name>
    <dbReference type="NCBI Taxonomy" id="3050085"/>
    <lineage>
        <taxon>Bacteria</taxon>
        <taxon>Pseudomonadati</taxon>
        <taxon>Pseudomonadota</taxon>
        <taxon>Gammaproteobacteria</taxon>
        <taxon>Alteromonadales</taxon>
        <taxon>Alteromonadaceae</taxon>
        <taxon>Paraglaciecola</taxon>
    </lineage>
</organism>
<reference evidence="14 15" key="1">
    <citation type="submission" date="2022-01" db="EMBL/GenBank/DDBJ databases">
        <title>Paraglaciecola sp. G1-23.</title>
        <authorList>
            <person name="Jin M.S."/>
            <person name="Han D.M."/>
            <person name="Kim H.M."/>
            <person name="Jeon C.O."/>
        </authorList>
    </citation>
    <scope>NUCLEOTIDE SEQUENCE [LARGE SCALE GENOMIC DNA]</scope>
    <source>
        <strain evidence="14 15">G1-23</strain>
    </source>
</reference>
<evidence type="ECO:0000259" key="13">
    <source>
        <dbReference type="PROSITE" id="PS51194"/>
    </source>
</evidence>
<dbReference type="InterPro" id="IPR041222">
    <property type="entry name" value="PriA_3primeBD"/>
</dbReference>
<keyword evidence="8 11" id="KW-0067">ATP-binding</keyword>
<dbReference type="Gene3D" id="3.40.1440.60">
    <property type="entry name" value="PriA, 3(prime) DNA-binding domain"/>
    <property type="match status" value="1"/>
</dbReference>
<evidence type="ECO:0000256" key="1">
    <source>
        <dbReference type="ARBA" id="ARBA00022515"/>
    </source>
</evidence>
<evidence type="ECO:0000256" key="6">
    <source>
        <dbReference type="ARBA" id="ARBA00022806"/>
    </source>
</evidence>
<protein>
    <recommendedName>
        <fullName evidence="11">Replication restart protein PriA</fullName>
    </recommendedName>
    <alternativeName>
        <fullName evidence="11">ATP-dependent DNA helicase PriA</fullName>
        <ecNumber evidence="11">5.6.2.4</ecNumber>
    </alternativeName>
    <alternativeName>
        <fullName evidence="11">DNA 3'-5' helicase PriA</fullName>
    </alternativeName>
</protein>
<keyword evidence="4 11" id="KW-0547">Nucleotide-binding</keyword>
<dbReference type="InterPro" id="IPR001650">
    <property type="entry name" value="Helicase_C-like"/>
</dbReference>
<keyword evidence="9 11" id="KW-0238">DNA-binding</keyword>
<evidence type="ECO:0000256" key="5">
    <source>
        <dbReference type="ARBA" id="ARBA00022801"/>
    </source>
</evidence>
<comment type="catalytic activity">
    <reaction evidence="11">
        <text>Couples ATP hydrolysis with the unwinding of duplex DNA by translocating in the 3'-5' direction.</text>
        <dbReference type="EC" id="5.6.2.4"/>
    </reaction>
</comment>
<comment type="caution">
    <text evidence="14">The sequence shown here is derived from an EMBL/GenBank/DDBJ whole genome shotgun (WGS) entry which is preliminary data.</text>
</comment>
<dbReference type="SUPFAM" id="SSF52540">
    <property type="entry name" value="P-loop containing nucleoside triphosphate hydrolases"/>
    <property type="match status" value="2"/>
</dbReference>
<dbReference type="SMART" id="SM00490">
    <property type="entry name" value="HELICc"/>
    <property type="match status" value="1"/>
</dbReference>
<dbReference type="Pfam" id="PF18074">
    <property type="entry name" value="PriA_C"/>
    <property type="match status" value="1"/>
</dbReference>
<feature type="binding site" evidence="11">
    <location>
        <position position="463"/>
    </location>
    <ligand>
        <name>Zn(2+)</name>
        <dbReference type="ChEBI" id="CHEBI:29105"/>
        <label>2</label>
    </ligand>
</feature>
<evidence type="ECO:0000256" key="9">
    <source>
        <dbReference type="ARBA" id="ARBA00023125"/>
    </source>
</evidence>
<keyword evidence="7 11" id="KW-0862">Zinc</keyword>
<keyword evidence="15" id="KW-1185">Reference proteome</keyword>
<dbReference type="NCBIfam" id="TIGR00595">
    <property type="entry name" value="priA"/>
    <property type="match status" value="1"/>
</dbReference>
<dbReference type="NCBIfam" id="NF004067">
    <property type="entry name" value="PRK05580.1-4"/>
    <property type="match status" value="1"/>
</dbReference>
<dbReference type="SMART" id="SM00487">
    <property type="entry name" value="DEXDc"/>
    <property type="match status" value="1"/>
</dbReference>
<evidence type="ECO:0000256" key="11">
    <source>
        <dbReference type="HAMAP-Rule" id="MF_00983"/>
    </source>
</evidence>
<dbReference type="InterPro" id="IPR014001">
    <property type="entry name" value="Helicase_ATP-bd"/>
</dbReference>
<feature type="binding site" evidence="11">
    <location>
        <position position="473"/>
    </location>
    <ligand>
        <name>Zn(2+)</name>
        <dbReference type="ChEBI" id="CHEBI:29105"/>
        <label>1</label>
    </ligand>
</feature>
<dbReference type="InterPro" id="IPR041236">
    <property type="entry name" value="PriA_C"/>
</dbReference>
<dbReference type="Pfam" id="PF00271">
    <property type="entry name" value="Helicase_C"/>
    <property type="match status" value="1"/>
</dbReference>
<comment type="function">
    <text evidence="11">Initiates the restart of stalled replication forks, which reloads the replicative helicase on sites other than the origin of replication. Recognizes and binds to abandoned replication forks and remodels them to uncover a helicase loading site. Promotes assembly of the primosome at these replication forks.</text>
</comment>
<dbReference type="Pfam" id="PF18319">
    <property type="entry name" value="Zn_ribbon_PriA"/>
    <property type="match status" value="1"/>
</dbReference>
<comment type="cofactor">
    <cofactor evidence="11">
        <name>Zn(2+)</name>
        <dbReference type="ChEBI" id="CHEBI:29105"/>
    </cofactor>
    <text evidence="11">Binds 2 zinc ions per subunit.</text>
</comment>
<feature type="binding site" evidence="11">
    <location>
        <position position="460"/>
    </location>
    <ligand>
        <name>Zn(2+)</name>
        <dbReference type="ChEBI" id="CHEBI:29105"/>
        <label>2</label>
    </ligand>
</feature>
<dbReference type="PANTHER" id="PTHR30580">
    <property type="entry name" value="PRIMOSOMAL PROTEIN N"/>
    <property type="match status" value="1"/>
</dbReference>
<dbReference type="HAMAP" id="MF_00983">
    <property type="entry name" value="PriA"/>
    <property type="match status" value="1"/>
</dbReference>
<dbReference type="Gene3D" id="3.40.50.300">
    <property type="entry name" value="P-loop containing nucleotide triphosphate hydrolases"/>
    <property type="match status" value="2"/>
</dbReference>
<feature type="binding site" evidence="11">
    <location>
        <position position="442"/>
    </location>
    <ligand>
        <name>Zn(2+)</name>
        <dbReference type="ChEBI" id="CHEBI:29105"/>
        <label>2</label>
    </ligand>
</feature>
<proteinExistence type="inferred from homology"/>
<dbReference type="EC" id="5.6.2.4" evidence="11"/>
<name>A0ABS9D883_9ALTE</name>
<dbReference type="CDD" id="cd17929">
    <property type="entry name" value="DEXHc_priA"/>
    <property type="match status" value="1"/>
</dbReference>
<feature type="binding site" evidence="11">
    <location>
        <position position="445"/>
    </location>
    <ligand>
        <name>Zn(2+)</name>
        <dbReference type="ChEBI" id="CHEBI:29105"/>
        <label>2</label>
    </ligand>
</feature>
<keyword evidence="5 11" id="KW-0378">Hydrolase</keyword>